<dbReference type="EMBL" id="KV417536">
    <property type="protein sequence ID" value="KZP22942.1"/>
    <property type="molecule type" value="Genomic_DNA"/>
</dbReference>
<evidence type="ECO:0000313" key="2">
    <source>
        <dbReference type="Proteomes" id="UP000076532"/>
    </source>
</evidence>
<reference evidence="1 2" key="1">
    <citation type="journal article" date="2016" name="Mol. Biol. Evol.">
        <title>Comparative Genomics of Early-Diverging Mushroom-Forming Fungi Provides Insights into the Origins of Lignocellulose Decay Capabilities.</title>
        <authorList>
            <person name="Nagy L.G."/>
            <person name="Riley R."/>
            <person name="Tritt A."/>
            <person name="Adam C."/>
            <person name="Daum C."/>
            <person name="Floudas D."/>
            <person name="Sun H."/>
            <person name="Yadav J.S."/>
            <person name="Pangilinan J."/>
            <person name="Larsson K.H."/>
            <person name="Matsuura K."/>
            <person name="Barry K."/>
            <person name="Labutti K."/>
            <person name="Kuo R."/>
            <person name="Ohm R.A."/>
            <person name="Bhattacharya S.S."/>
            <person name="Shirouzu T."/>
            <person name="Yoshinaga Y."/>
            <person name="Martin F.M."/>
            <person name="Grigoriev I.V."/>
            <person name="Hibbett D.S."/>
        </authorList>
    </citation>
    <scope>NUCLEOTIDE SEQUENCE [LARGE SCALE GENOMIC DNA]</scope>
    <source>
        <strain evidence="1 2">CBS 109695</strain>
    </source>
</reference>
<name>A0A166LGW5_9AGAM</name>
<evidence type="ECO:0008006" key="3">
    <source>
        <dbReference type="Google" id="ProtNLM"/>
    </source>
</evidence>
<sequence length="511" mass="58705">MLPEETISRIISDIESYEPLKNLALCSSQFHRITVPYLYSHVCLRDDGSSQLEEHLYKNTPSFIHLRNITVLLLRTPEYAQHVRRFTMREQFQTGSDIKIWEEIYERDDVVWEEIDEVLKEAIKTYSHSKEEEALWLRDVAEDRHEDALLALLLPALVKLKCLDLAMAAGANYFARLIKRVGRKEKPFDSSPSLSALTDIMNTVSDEEYGMAPSYFALYFDLPAVRSIYSHRLASANDEDDNAPPELELAALDPGTSSVTHLELKDCKLHRTDIIRTLRSPKALTTFIYELGIGLSYCGHNLPAILSGLETHKHSLENLWLDHPNGDEWRTDGDGMDDMTPIAFFANFQVLRNVRIGTGFIFGEDDRKDFGDEERREVRRRLVEGLPPSIEMLRITHCADQFLRVLSAVEGLLEQKEKRFVYLKAIALEAPWSFMAEFWDRADTLLYLADTNGVRFTAMNDNTIAGPCYSPGWPERAWGMEEDIYWAHGFNGLNTREVMKVVDIRRSRICS</sequence>
<dbReference type="OrthoDB" id="5130616at2759"/>
<accession>A0A166LGW5</accession>
<protein>
    <recommendedName>
        <fullName evidence="3">F-box domain-containing protein</fullName>
    </recommendedName>
</protein>
<organism evidence="1 2">
    <name type="scientific">Athelia psychrophila</name>
    <dbReference type="NCBI Taxonomy" id="1759441"/>
    <lineage>
        <taxon>Eukaryota</taxon>
        <taxon>Fungi</taxon>
        <taxon>Dikarya</taxon>
        <taxon>Basidiomycota</taxon>
        <taxon>Agaricomycotina</taxon>
        <taxon>Agaricomycetes</taxon>
        <taxon>Agaricomycetidae</taxon>
        <taxon>Atheliales</taxon>
        <taxon>Atheliaceae</taxon>
        <taxon>Athelia</taxon>
    </lineage>
</organism>
<evidence type="ECO:0000313" key="1">
    <source>
        <dbReference type="EMBL" id="KZP22942.1"/>
    </source>
</evidence>
<proteinExistence type="predicted"/>
<dbReference type="Proteomes" id="UP000076532">
    <property type="component" value="Unassembled WGS sequence"/>
</dbReference>
<dbReference type="AlphaFoldDB" id="A0A166LGW5"/>
<gene>
    <name evidence="1" type="ORF">FIBSPDRAFT_1043291</name>
</gene>
<keyword evidence="2" id="KW-1185">Reference proteome</keyword>